<proteinExistence type="predicted"/>
<dbReference type="Pfam" id="PF00271">
    <property type="entry name" value="Helicase_C"/>
    <property type="match status" value="1"/>
</dbReference>
<evidence type="ECO:0008006" key="8">
    <source>
        <dbReference type="Google" id="ProtNLM"/>
    </source>
</evidence>
<dbReference type="AlphaFoldDB" id="A0A6V7PN53"/>
<dbReference type="CDD" id="cd17923">
    <property type="entry name" value="DEXHc_Hrq1-like"/>
    <property type="match status" value="1"/>
</dbReference>
<evidence type="ECO:0000259" key="4">
    <source>
        <dbReference type="PROSITE" id="PS50053"/>
    </source>
</evidence>
<keyword evidence="2" id="KW-0067">ATP-binding</keyword>
<dbReference type="SMART" id="SM00487">
    <property type="entry name" value="DEXDc"/>
    <property type="match status" value="1"/>
</dbReference>
<dbReference type="InterPro" id="IPR000626">
    <property type="entry name" value="Ubiquitin-like_dom"/>
</dbReference>
<sequence>MPPECRDSRVVRPRELRPRQKCRLGFQKPQPKAKKGRAKKSAFAQREIEMEREVEIRTLDGELITIMISRDRSIRELKAILKESFLPAKNCPNFHLFFKGAKLRLDSAIESLHIDRGEFIVLIPFAKKSLQLSGEVDPADQSTASSKPCEVSAASISAWQDIMNDLSSISQTSQADTTPKDVGPSNIVNSVKEKVSMKRKRNGDNDCVIREILRSDFENVFEPHSSDRIRRVVEPVSCLCSDTGCCFLFEEFFKLSNITEQCMCPPWLKRLLKVFTFLNVFYAFFQMQCKCLTRDYLEGAMRQAHSFGLDNVSISDVETLSRLCPKVVLILGKHENPVKKLSGTIVIGNSAMEQCDSASMNRSVRKRAPISTVINSLTKRWNVFKAALWKSAKVCMEKKLSESGKPLELSLEDLILLENYGAASVASDAKIAKMTSSASLCHNVEPMEPVAMVEHLKQGTGKREQIVHIEIIEAKEAVYVELPNDLSKTMKEALKQIGISKLYSHQAEAIQSSLSGKNVVVATSTSSGKSLCYNLPVLESLSQSSLSCALYIFPTKALAQDQLRTLLEMKKGLDIDIQISIYDGDTSKEDRIWTRNNARLLITNPDMLHVSILPYHGLFQRILSNLRYIVIDEAHAYKGAFGCHTALVLRRLCRICSNVYGCDPSFILCTATSANPRDHAMELANLPNLELIQNDGSPCGPKYFLLWNPPLYSTNRSKSHSQGENGNTQKFGLATRRSSPIVEVSYLLAEMVQHGLRCIAFCKTRKLCELVLCYTREILQATAENLVDTVCVYRAGYIPQQDRRRIESDLFEGRIRGVAATNALELGIDVGHIDATLHLGFPGSVASLWQQAGRSGRRAKPSLAVYVAFEGPLDQYFMKFPQKLFGRPIEHCQVDSHNQKVLEQHVACAAYEYPLCLQYDEKYFGAGLNRATMALKIKGYIRNDPTGAFSTKMWKYIGPEERPSYAVSIRAVENDRYRVINKLSNELLEEIEESRAFFQVYEGAVYMHQGSTYLVEDLDLPSRTALCRKADLKYYTKTRDYTDIHVIGSDLGYPPLHESHFEHVRTTAQANPCRVTTNWFGFYRIWKASNQIFDTVELTLPAYSYESQAAWIRIPLSVKTAVEAQNLPLRAGSHAASHALLNVVPMYMMCNASDLGTECANPHDARAIPERLLLYDRHPGGIGITLQVQILFGELLIAALELVSTCSCSSSVGCPNCIQTLSCGEYNEVLDKETAIVILKGVIESERSYFQSSEDSSER</sequence>
<dbReference type="SMART" id="SM00490">
    <property type="entry name" value="HELICc"/>
    <property type="match status" value="1"/>
</dbReference>
<dbReference type="InterPro" id="IPR001650">
    <property type="entry name" value="Helicase_C-like"/>
</dbReference>
<dbReference type="SUPFAM" id="SSF54236">
    <property type="entry name" value="Ubiquitin-like"/>
    <property type="match status" value="1"/>
</dbReference>
<keyword evidence="1" id="KW-0547">Nucleotide-binding</keyword>
<feature type="domain" description="Ubiquitin-like" evidence="4">
    <location>
        <begin position="52"/>
        <end position="123"/>
    </location>
</feature>
<accession>A0A6V7PN53</accession>
<dbReference type="Pfam" id="PF22982">
    <property type="entry name" value="WHD_HRQ1"/>
    <property type="match status" value="1"/>
</dbReference>
<dbReference type="PANTHER" id="PTHR47957:SF3">
    <property type="entry name" value="ATP-DEPENDENT HELICASE HRQ1"/>
    <property type="match status" value="1"/>
</dbReference>
<protein>
    <recommendedName>
        <fullName evidence="8">ATP-dependent helicase HRQ1</fullName>
    </recommendedName>
</protein>
<dbReference type="GO" id="GO:0043138">
    <property type="term" value="F:3'-5' DNA helicase activity"/>
    <property type="evidence" value="ECO:0007669"/>
    <property type="project" value="TreeGrafter"/>
</dbReference>
<feature type="region of interest" description="Disordered" evidence="3">
    <location>
        <begin position="21"/>
        <end position="41"/>
    </location>
</feature>
<dbReference type="PROSITE" id="PS50053">
    <property type="entry name" value="UBIQUITIN_2"/>
    <property type="match status" value="1"/>
</dbReference>
<dbReference type="GO" id="GO:0003676">
    <property type="term" value="F:nucleic acid binding"/>
    <property type="evidence" value="ECO:0007669"/>
    <property type="project" value="InterPro"/>
</dbReference>
<dbReference type="InterPro" id="IPR014001">
    <property type="entry name" value="Helicase_ATP-bd"/>
</dbReference>
<dbReference type="CDD" id="cd18797">
    <property type="entry name" value="SF2_C_Hrq"/>
    <property type="match status" value="1"/>
</dbReference>
<feature type="domain" description="Helicase C-terminal" evidence="6">
    <location>
        <begin position="743"/>
        <end position="902"/>
    </location>
</feature>
<dbReference type="PROSITE" id="PS51192">
    <property type="entry name" value="HELICASE_ATP_BIND_1"/>
    <property type="match status" value="1"/>
</dbReference>
<dbReference type="InterPro" id="IPR011545">
    <property type="entry name" value="DEAD/DEAH_box_helicase_dom"/>
</dbReference>
<evidence type="ECO:0000259" key="5">
    <source>
        <dbReference type="PROSITE" id="PS51192"/>
    </source>
</evidence>
<evidence type="ECO:0000256" key="1">
    <source>
        <dbReference type="ARBA" id="ARBA00022741"/>
    </source>
</evidence>
<dbReference type="GO" id="GO:0006289">
    <property type="term" value="P:nucleotide-excision repair"/>
    <property type="evidence" value="ECO:0007669"/>
    <property type="project" value="TreeGrafter"/>
</dbReference>
<dbReference type="GO" id="GO:0036297">
    <property type="term" value="P:interstrand cross-link repair"/>
    <property type="evidence" value="ECO:0007669"/>
    <property type="project" value="TreeGrafter"/>
</dbReference>
<name>A0A6V7PN53_ANACO</name>
<organism evidence="7">
    <name type="scientific">Ananas comosus var. bracteatus</name>
    <name type="common">red pineapple</name>
    <dbReference type="NCBI Taxonomy" id="296719"/>
    <lineage>
        <taxon>Eukaryota</taxon>
        <taxon>Viridiplantae</taxon>
        <taxon>Streptophyta</taxon>
        <taxon>Embryophyta</taxon>
        <taxon>Tracheophyta</taxon>
        <taxon>Spermatophyta</taxon>
        <taxon>Magnoliopsida</taxon>
        <taxon>Liliopsida</taxon>
        <taxon>Poales</taxon>
        <taxon>Bromeliaceae</taxon>
        <taxon>Bromelioideae</taxon>
        <taxon>Ananas</taxon>
    </lineage>
</organism>
<dbReference type="InterPro" id="IPR029071">
    <property type="entry name" value="Ubiquitin-like_domsf"/>
</dbReference>
<dbReference type="InterPro" id="IPR027417">
    <property type="entry name" value="P-loop_NTPase"/>
</dbReference>
<dbReference type="GO" id="GO:0005634">
    <property type="term" value="C:nucleus"/>
    <property type="evidence" value="ECO:0007669"/>
    <property type="project" value="TreeGrafter"/>
</dbReference>
<evidence type="ECO:0000256" key="2">
    <source>
        <dbReference type="ARBA" id="ARBA00022840"/>
    </source>
</evidence>
<gene>
    <name evidence="7" type="ORF">CB5_LOCUS15543</name>
</gene>
<dbReference type="GO" id="GO:0005524">
    <property type="term" value="F:ATP binding"/>
    <property type="evidence" value="ECO:0007669"/>
    <property type="project" value="UniProtKB-KW"/>
</dbReference>
<feature type="compositionally biased region" description="Basic residues" evidence="3">
    <location>
        <begin position="31"/>
        <end position="40"/>
    </location>
</feature>
<evidence type="ECO:0000259" key="6">
    <source>
        <dbReference type="PROSITE" id="PS51194"/>
    </source>
</evidence>
<dbReference type="Gene3D" id="3.40.50.300">
    <property type="entry name" value="P-loop containing nucleotide triphosphate hydrolases"/>
    <property type="match status" value="2"/>
</dbReference>
<dbReference type="PROSITE" id="PS51194">
    <property type="entry name" value="HELICASE_CTER"/>
    <property type="match status" value="1"/>
</dbReference>
<dbReference type="EMBL" id="LR862150">
    <property type="protein sequence ID" value="CAD1832332.1"/>
    <property type="molecule type" value="Genomic_DNA"/>
</dbReference>
<feature type="domain" description="Helicase ATP-binding" evidence="5">
    <location>
        <begin position="510"/>
        <end position="691"/>
    </location>
</feature>
<dbReference type="Pfam" id="PF00270">
    <property type="entry name" value="DEAD"/>
    <property type="match status" value="1"/>
</dbReference>
<evidence type="ECO:0000256" key="3">
    <source>
        <dbReference type="SAM" id="MobiDB-lite"/>
    </source>
</evidence>
<evidence type="ECO:0000313" key="7">
    <source>
        <dbReference type="EMBL" id="CAD1832332.1"/>
    </source>
</evidence>
<dbReference type="SUPFAM" id="SSF52540">
    <property type="entry name" value="P-loop containing nucleoside triphosphate hydrolases"/>
    <property type="match status" value="1"/>
</dbReference>
<dbReference type="PANTHER" id="PTHR47957">
    <property type="entry name" value="ATP-DEPENDENT HELICASE HRQ1"/>
    <property type="match status" value="1"/>
</dbReference>
<dbReference type="InterPro" id="IPR055227">
    <property type="entry name" value="HRQ1_WHD"/>
</dbReference>
<reference evidence="7" key="1">
    <citation type="submission" date="2020-07" db="EMBL/GenBank/DDBJ databases">
        <authorList>
            <person name="Lin J."/>
        </authorList>
    </citation>
    <scope>NUCLEOTIDE SEQUENCE</scope>
</reference>
<dbReference type="InterPro" id="IPR018973">
    <property type="entry name" value="MZB"/>
</dbReference>
<dbReference type="Pfam" id="PF09369">
    <property type="entry name" value="MZB"/>
    <property type="match status" value="1"/>
</dbReference>